<evidence type="ECO:0000259" key="2">
    <source>
        <dbReference type="Pfam" id="PF00754"/>
    </source>
</evidence>
<dbReference type="EMBL" id="QOWE01000008">
    <property type="protein sequence ID" value="RCR69489.1"/>
    <property type="molecule type" value="Genomic_DNA"/>
</dbReference>
<evidence type="ECO:0000313" key="4">
    <source>
        <dbReference type="Proteomes" id="UP000253383"/>
    </source>
</evidence>
<dbReference type="Pfam" id="PF00754">
    <property type="entry name" value="F5_F8_type_C"/>
    <property type="match status" value="1"/>
</dbReference>
<dbReference type="SUPFAM" id="SSF49785">
    <property type="entry name" value="Galactose-binding domain-like"/>
    <property type="match status" value="1"/>
</dbReference>
<comment type="caution">
    <text evidence="3">The sequence shown here is derived from an EMBL/GenBank/DDBJ whole genome shotgun (WGS) entry which is preliminary data.</text>
</comment>
<organism evidence="3 4">
    <name type="scientific">Larkinella punicea</name>
    <dbReference type="NCBI Taxonomy" id="2315727"/>
    <lineage>
        <taxon>Bacteria</taxon>
        <taxon>Pseudomonadati</taxon>
        <taxon>Bacteroidota</taxon>
        <taxon>Cytophagia</taxon>
        <taxon>Cytophagales</taxon>
        <taxon>Spirosomataceae</taxon>
        <taxon>Larkinella</taxon>
    </lineage>
</organism>
<proteinExistence type="inferred from homology"/>
<dbReference type="InterPro" id="IPR008928">
    <property type="entry name" value="6-hairpin_glycosidase_sf"/>
</dbReference>
<gene>
    <name evidence="3" type="ORF">DUE52_11605</name>
</gene>
<evidence type="ECO:0000313" key="3">
    <source>
        <dbReference type="EMBL" id="RCR69489.1"/>
    </source>
</evidence>
<dbReference type="SUPFAM" id="SSF81296">
    <property type="entry name" value="E set domains"/>
    <property type="match status" value="1"/>
</dbReference>
<dbReference type="GO" id="GO:0008810">
    <property type="term" value="F:cellulase activity"/>
    <property type="evidence" value="ECO:0007669"/>
    <property type="project" value="InterPro"/>
</dbReference>
<dbReference type="GO" id="GO:0005975">
    <property type="term" value="P:carbohydrate metabolic process"/>
    <property type="evidence" value="ECO:0007669"/>
    <property type="project" value="InterPro"/>
</dbReference>
<reference evidence="3 4" key="1">
    <citation type="submission" date="2018-07" db="EMBL/GenBank/DDBJ databases">
        <title>Genome analysis of Larkinella rosea.</title>
        <authorList>
            <person name="Zhou Z."/>
            <person name="Wang G."/>
        </authorList>
    </citation>
    <scope>NUCLEOTIDE SEQUENCE [LARGE SCALE GENOMIC DNA]</scope>
    <source>
        <strain evidence="4">zzj9</strain>
    </source>
</reference>
<dbReference type="Gene3D" id="2.60.40.10">
    <property type="entry name" value="Immunoglobulins"/>
    <property type="match status" value="1"/>
</dbReference>
<feature type="domain" description="F5/8 type C" evidence="2">
    <location>
        <begin position="76"/>
        <end position="164"/>
    </location>
</feature>
<keyword evidence="4" id="KW-1185">Reference proteome</keyword>
<dbReference type="InterPro" id="IPR008979">
    <property type="entry name" value="Galactose-bd-like_sf"/>
</dbReference>
<dbReference type="SUPFAM" id="SSF48208">
    <property type="entry name" value="Six-hairpin glycosidases"/>
    <property type="match status" value="1"/>
</dbReference>
<dbReference type="InterPro" id="IPR004197">
    <property type="entry name" value="Cellulase_Ig-like"/>
</dbReference>
<dbReference type="CDD" id="cd02850">
    <property type="entry name" value="E_set_Cellulase_N"/>
    <property type="match status" value="1"/>
</dbReference>
<dbReference type="InterPro" id="IPR000421">
    <property type="entry name" value="FA58C"/>
</dbReference>
<evidence type="ECO:0000256" key="1">
    <source>
        <dbReference type="ARBA" id="ARBA00007072"/>
    </source>
</evidence>
<dbReference type="InterPro" id="IPR014756">
    <property type="entry name" value="Ig_E-set"/>
</dbReference>
<dbReference type="OrthoDB" id="714059at2"/>
<dbReference type="InterPro" id="IPR013783">
    <property type="entry name" value="Ig-like_fold"/>
</dbReference>
<comment type="similarity">
    <text evidence="1">Belongs to the glycosyl hydrolase 9 (cellulase E) family.</text>
</comment>
<name>A0A368JP98_9BACT</name>
<sequence>MHVFKFEMCPFHWLNLKRQTLYFFNMPSTFPNIPVCLRMITLTAVLFFHRDAVHAQLVNLAKGKAVSGYPVIADNPFQHLVDGNDATVWYTSPAAPVNHFEVNLGKPYAIDRVLLRGFRGKDKVRIRVSTGGAWKEVFNNPQPDKALIAFEPVTTDQIRVEYSAKQATGFPEFEVYSYDPQPVFVNQIGYNLKAPKRFTAPLAVDGTAFSVVDSEGKKPFSGTIKGHIGDFTAFQPTNAGPYTIVVDGEKKGTSFPFDIAPYVIEQASYGPALAFMIDDRCWYGNSDGYSPTDKNADCPSLGVAWRDSHQFSFELPALIALYSANPEAFSTERMPVEGIYTGVREKLPENTPEIVRLIYWAVDVYLRGQVNHTLLKEQLAYFVYAYPDLSPYIPQKVYVEARDYLFKIWGDEKKDRWHWYDLEHSANLFQTYTLIGTGKGQFPPGHSIVPNLMLYEVAKREGRKDADAYFKAAFQQTDWLIKNLDWQDPTSTKGQRMNEYVTMDALAYFLKTYPKKAPKGLSEKIQDWAKVTISRSDNLWDYRKYADNKWVIADIKATSDPTYNPTGSFNEPGNIAGFPAPALAAASVLTDSKTQNRLRELATAQMDNVYGRNPTGRHFCYDALTDFKGADLGWFKELEGGAALLQTVRGVLDGSPKEGVYPYDPYSGDPGHTEGWVTFNTAWIVGLAYLAADVTNVEFYDATFTTRIQEAKPGQKVGVRLTAPLNLNTQKNEQASVVLTNAKGNQNRVTLNEQGTNGVAFQQVIDLAGSPVSVGKNEVLRASYGLGAFKKEAVLKVK</sequence>
<dbReference type="Gene3D" id="2.60.120.260">
    <property type="entry name" value="Galactose-binding domain-like"/>
    <property type="match status" value="1"/>
</dbReference>
<dbReference type="Proteomes" id="UP000253383">
    <property type="component" value="Unassembled WGS sequence"/>
</dbReference>
<protein>
    <recommendedName>
        <fullName evidence="2">F5/8 type C domain-containing protein</fullName>
    </recommendedName>
</protein>
<accession>A0A368JP98</accession>
<dbReference type="AlphaFoldDB" id="A0A368JP98"/>